<evidence type="ECO:0000256" key="5">
    <source>
        <dbReference type="ARBA" id="ARBA00022741"/>
    </source>
</evidence>
<accession>A0A840WH53</accession>
<dbReference type="InterPro" id="IPR008995">
    <property type="entry name" value="Mo/tungstate-bd_C_term_dom"/>
</dbReference>
<evidence type="ECO:0000256" key="6">
    <source>
        <dbReference type="ARBA" id="ARBA00022840"/>
    </source>
</evidence>
<dbReference type="EMBL" id="JACIJS010000001">
    <property type="protein sequence ID" value="MBB5514448.1"/>
    <property type="molecule type" value="Genomic_DNA"/>
</dbReference>
<evidence type="ECO:0000256" key="4">
    <source>
        <dbReference type="ARBA" id="ARBA00022519"/>
    </source>
</evidence>
<dbReference type="PROSITE" id="PS50893">
    <property type="entry name" value="ABC_TRANSPORTER_2"/>
    <property type="match status" value="1"/>
</dbReference>
<dbReference type="InterPro" id="IPR027417">
    <property type="entry name" value="P-loop_NTPase"/>
</dbReference>
<gene>
    <name evidence="12" type="ORF">FHS89_000446</name>
</gene>
<dbReference type="InterPro" id="IPR003593">
    <property type="entry name" value="AAA+_ATPase"/>
</dbReference>
<dbReference type="InterPro" id="IPR011868">
    <property type="entry name" value="ModC_ABC_ATP-bd"/>
</dbReference>
<dbReference type="GO" id="GO:0005524">
    <property type="term" value="F:ATP binding"/>
    <property type="evidence" value="ECO:0007669"/>
    <property type="project" value="UniProtKB-KW"/>
</dbReference>
<comment type="caution">
    <text evidence="12">The sequence shown here is derived from an EMBL/GenBank/DDBJ whole genome shotgun (WGS) entry which is preliminary data.</text>
</comment>
<dbReference type="Pfam" id="PF03459">
    <property type="entry name" value="TOBE"/>
    <property type="match status" value="1"/>
</dbReference>
<feature type="domain" description="Mop" evidence="11">
    <location>
        <begin position="280"/>
        <end position="346"/>
    </location>
</feature>
<keyword evidence="1" id="KW-0813">Transport</keyword>
<evidence type="ECO:0000256" key="8">
    <source>
        <dbReference type="ARBA" id="ARBA00023136"/>
    </source>
</evidence>
<evidence type="ECO:0000313" key="12">
    <source>
        <dbReference type="EMBL" id="MBB5514448.1"/>
    </source>
</evidence>
<keyword evidence="5" id="KW-0547">Nucleotide-binding</keyword>
<name>A0A840WH53_9RHOB</name>
<dbReference type="Pfam" id="PF00005">
    <property type="entry name" value="ABC_tran"/>
    <property type="match status" value="1"/>
</dbReference>
<evidence type="ECO:0000256" key="2">
    <source>
        <dbReference type="ARBA" id="ARBA00022475"/>
    </source>
</evidence>
<evidence type="ECO:0000256" key="7">
    <source>
        <dbReference type="ARBA" id="ARBA00022967"/>
    </source>
</evidence>
<dbReference type="PROSITE" id="PS51866">
    <property type="entry name" value="MOP"/>
    <property type="match status" value="1"/>
</dbReference>
<evidence type="ECO:0000256" key="1">
    <source>
        <dbReference type="ARBA" id="ARBA00022448"/>
    </source>
</evidence>
<reference evidence="12 13" key="1">
    <citation type="submission" date="2020-08" db="EMBL/GenBank/DDBJ databases">
        <title>Genomic Encyclopedia of Type Strains, Phase IV (KMG-IV): sequencing the most valuable type-strain genomes for metagenomic binning, comparative biology and taxonomic classification.</title>
        <authorList>
            <person name="Goeker M."/>
        </authorList>
    </citation>
    <scope>NUCLEOTIDE SEQUENCE [LARGE SCALE GENOMIC DNA]</scope>
    <source>
        <strain evidence="12 13">DSM 103377</strain>
    </source>
</reference>
<keyword evidence="3 9" id="KW-0500">Molybdenum</keyword>
<keyword evidence="8" id="KW-0472">Membrane</keyword>
<keyword evidence="4" id="KW-0997">Cell inner membrane</keyword>
<keyword evidence="7" id="KW-1278">Translocase</keyword>
<dbReference type="InterPro" id="IPR017871">
    <property type="entry name" value="ABC_transporter-like_CS"/>
</dbReference>
<dbReference type="InterPro" id="IPR050334">
    <property type="entry name" value="Molybdenum_import_ModC"/>
</dbReference>
<proteinExistence type="predicted"/>
<dbReference type="SMART" id="SM00382">
    <property type="entry name" value="AAA"/>
    <property type="match status" value="1"/>
</dbReference>
<dbReference type="RefSeq" id="WP_184008018.1">
    <property type="nucleotide sequence ID" value="NZ_JACIJS010000001.1"/>
</dbReference>
<dbReference type="SUPFAM" id="SSF50331">
    <property type="entry name" value="MOP-like"/>
    <property type="match status" value="1"/>
</dbReference>
<evidence type="ECO:0000259" key="10">
    <source>
        <dbReference type="PROSITE" id="PS50893"/>
    </source>
</evidence>
<keyword evidence="13" id="KW-1185">Reference proteome</keyword>
<dbReference type="Proteomes" id="UP000553766">
    <property type="component" value="Unassembled WGS sequence"/>
</dbReference>
<evidence type="ECO:0000313" key="13">
    <source>
        <dbReference type="Proteomes" id="UP000553766"/>
    </source>
</evidence>
<feature type="domain" description="ABC transporter" evidence="10">
    <location>
        <begin position="2"/>
        <end position="224"/>
    </location>
</feature>
<evidence type="ECO:0000259" key="11">
    <source>
        <dbReference type="PROSITE" id="PS51866"/>
    </source>
</evidence>
<dbReference type="NCBIfam" id="TIGR02142">
    <property type="entry name" value="modC_ABC"/>
    <property type="match status" value="1"/>
</dbReference>
<evidence type="ECO:0000256" key="3">
    <source>
        <dbReference type="ARBA" id="ARBA00022505"/>
    </source>
</evidence>
<dbReference type="SUPFAM" id="SSF52540">
    <property type="entry name" value="P-loop containing nucleoside triphosphate hydrolases"/>
    <property type="match status" value="1"/>
</dbReference>
<keyword evidence="6 12" id="KW-0067">ATP-binding</keyword>
<dbReference type="PANTHER" id="PTHR43514">
    <property type="entry name" value="ABC TRANSPORTER I FAMILY MEMBER 10"/>
    <property type="match status" value="1"/>
</dbReference>
<sequence>MSMTVDIRHRFGTFTLDAGFEADTGVTALFGPSGAGKTSMINAVAGLLRPDRGRITVDSAVWQDDTTFLPPHKRRVGYVFQDGRLFPHLSVARNLRFAGLHAEEGAILDMLGIAHLMDRRIAALSGGEAQRVAIGRALLSDPKVLLLDEPLSALDAARKAEILPYIERLRDELRIPILLVSHAVEEVARLAQTVIVLDQGRITASGAPAALLAEPGSPMGPAEAGTLLPGTVGPTEQGLTRIDTGAGPILLPEVTAAPGHALRLRIPARDVMLATQKPEGLSALNILAGHIGTITAAGAGVVDVQVICNGVPILARITAQSAGRLGLCPGQPIYAVVKSVTLGLDQVFA</sequence>
<dbReference type="InterPro" id="IPR004606">
    <property type="entry name" value="Mop_domain"/>
</dbReference>
<dbReference type="Gene3D" id="2.40.50.100">
    <property type="match status" value="1"/>
</dbReference>
<organism evidence="12 13">
    <name type="scientific">Rubricella aquisinus</name>
    <dbReference type="NCBI Taxonomy" id="2028108"/>
    <lineage>
        <taxon>Bacteria</taxon>
        <taxon>Pseudomonadati</taxon>
        <taxon>Pseudomonadota</taxon>
        <taxon>Alphaproteobacteria</taxon>
        <taxon>Rhodobacterales</taxon>
        <taxon>Paracoccaceae</taxon>
        <taxon>Rubricella</taxon>
    </lineage>
</organism>
<protein>
    <submittedName>
        <fullName evidence="12">Molybdate transport system ATP-binding protein</fullName>
    </submittedName>
</protein>
<dbReference type="InterPro" id="IPR005116">
    <property type="entry name" value="Transp-assoc_OB_typ1"/>
</dbReference>
<dbReference type="GO" id="GO:0016020">
    <property type="term" value="C:membrane"/>
    <property type="evidence" value="ECO:0007669"/>
    <property type="project" value="InterPro"/>
</dbReference>
<evidence type="ECO:0000256" key="9">
    <source>
        <dbReference type="PROSITE-ProRule" id="PRU01213"/>
    </source>
</evidence>
<dbReference type="InterPro" id="IPR003439">
    <property type="entry name" value="ABC_transporter-like_ATP-bd"/>
</dbReference>
<dbReference type="Gene3D" id="3.40.50.300">
    <property type="entry name" value="P-loop containing nucleotide triphosphate hydrolases"/>
    <property type="match status" value="1"/>
</dbReference>
<keyword evidence="2" id="KW-1003">Cell membrane</keyword>
<dbReference type="GO" id="GO:0016887">
    <property type="term" value="F:ATP hydrolysis activity"/>
    <property type="evidence" value="ECO:0007669"/>
    <property type="project" value="InterPro"/>
</dbReference>
<dbReference type="GO" id="GO:0140359">
    <property type="term" value="F:ABC-type transporter activity"/>
    <property type="evidence" value="ECO:0007669"/>
    <property type="project" value="InterPro"/>
</dbReference>
<dbReference type="PROSITE" id="PS00211">
    <property type="entry name" value="ABC_TRANSPORTER_1"/>
    <property type="match status" value="1"/>
</dbReference>
<dbReference type="AlphaFoldDB" id="A0A840WH53"/>
<dbReference type="GO" id="GO:0015098">
    <property type="term" value="F:molybdate ion transmembrane transporter activity"/>
    <property type="evidence" value="ECO:0007669"/>
    <property type="project" value="InterPro"/>
</dbReference>
<dbReference type="PANTHER" id="PTHR43514:SF4">
    <property type="entry name" value="ABC TRANSPORTER I FAMILY MEMBER 10"/>
    <property type="match status" value="1"/>
</dbReference>